<comment type="caution">
    <text evidence="10">The sequence shown here is derived from an EMBL/GenBank/DDBJ whole genome shotgun (WGS) entry which is preliminary data.</text>
</comment>
<dbReference type="PROSITE" id="PS01095">
    <property type="entry name" value="GH18_1"/>
    <property type="match status" value="1"/>
</dbReference>
<dbReference type="EMBL" id="JANVFO010000078">
    <property type="protein sequence ID" value="KAJ3716324.1"/>
    <property type="molecule type" value="Genomic_DNA"/>
</dbReference>
<dbReference type="Gene3D" id="3.20.20.80">
    <property type="entry name" value="Glycosidases"/>
    <property type="match status" value="1"/>
</dbReference>
<keyword evidence="2 7" id="KW-0378">Hydrolase</keyword>
<keyword evidence="3" id="KW-0146">Chitin degradation</keyword>
<dbReference type="GO" id="GO:0000272">
    <property type="term" value="P:polysaccharide catabolic process"/>
    <property type="evidence" value="ECO:0007669"/>
    <property type="project" value="UniProtKB-KW"/>
</dbReference>
<reference evidence="10" key="2">
    <citation type="journal article" date="2023" name="Proc. Natl. Acad. Sci. U.S.A.">
        <title>A global phylogenomic analysis of the shiitake genus Lentinula.</title>
        <authorList>
            <person name="Sierra-Patev S."/>
            <person name="Min B."/>
            <person name="Naranjo-Ortiz M."/>
            <person name="Looney B."/>
            <person name="Konkel Z."/>
            <person name="Slot J.C."/>
            <person name="Sakamoto Y."/>
            <person name="Steenwyk J.L."/>
            <person name="Rokas A."/>
            <person name="Carro J."/>
            <person name="Camarero S."/>
            <person name="Ferreira P."/>
            <person name="Molpeceres G."/>
            <person name="Ruiz-Duenas F.J."/>
            <person name="Serrano A."/>
            <person name="Henrissat B."/>
            <person name="Drula E."/>
            <person name="Hughes K.W."/>
            <person name="Mata J.L."/>
            <person name="Ishikawa N.K."/>
            <person name="Vargas-Isla R."/>
            <person name="Ushijima S."/>
            <person name="Smith C.A."/>
            <person name="Donoghue J."/>
            <person name="Ahrendt S."/>
            <person name="Andreopoulos W."/>
            <person name="He G."/>
            <person name="LaButti K."/>
            <person name="Lipzen A."/>
            <person name="Ng V."/>
            <person name="Riley R."/>
            <person name="Sandor L."/>
            <person name="Barry K."/>
            <person name="Martinez A.T."/>
            <person name="Xiao Y."/>
            <person name="Gibbons J.G."/>
            <person name="Terashima K."/>
            <person name="Grigoriev I.V."/>
            <person name="Hibbett D."/>
        </authorList>
    </citation>
    <scope>NUCLEOTIDE SEQUENCE</scope>
    <source>
        <strain evidence="10">ET3784</strain>
    </source>
</reference>
<dbReference type="PANTHER" id="PTHR11177">
    <property type="entry name" value="CHITINASE"/>
    <property type="match status" value="1"/>
</dbReference>
<keyword evidence="11" id="KW-1185">Reference proteome</keyword>
<evidence type="ECO:0000256" key="7">
    <source>
        <dbReference type="RuleBase" id="RU000489"/>
    </source>
</evidence>
<organism evidence="10 11">
    <name type="scientific">Lentinula guzmanii</name>
    <dbReference type="NCBI Taxonomy" id="2804957"/>
    <lineage>
        <taxon>Eukaryota</taxon>
        <taxon>Fungi</taxon>
        <taxon>Dikarya</taxon>
        <taxon>Basidiomycota</taxon>
        <taxon>Agaricomycotina</taxon>
        <taxon>Agaricomycetes</taxon>
        <taxon>Agaricomycetidae</taxon>
        <taxon>Agaricales</taxon>
        <taxon>Marasmiineae</taxon>
        <taxon>Omphalotaceae</taxon>
        <taxon>Lentinula</taxon>
    </lineage>
</organism>
<dbReference type="PROSITE" id="PS51910">
    <property type="entry name" value="GH18_2"/>
    <property type="match status" value="1"/>
</dbReference>
<dbReference type="AlphaFoldDB" id="A0AA38J385"/>
<comment type="similarity">
    <text evidence="8">Belongs to the glycosyl hydrolase 18 family.</text>
</comment>
<proteinExistence type="inferred from homology"/>
<evidence type="ECO:0000256" key="3">
    <source>
        <dbReference type="ARBA" id="ARBA00023024"/>
    </source>
</evidence>
<dbReference type="GO" id="GO:0005576">
    <property type="term" value="C:extracellular region"/>
    <property type="evidence" value="ECO:0007669"/>
    <property type="project" value="TreeGrafter"/>
</dbReference>
<dbReference type="InterPro" id="IPR011583">
    <property type="entry name" value="Chitinase_II/V-like_cat"/>
</dbReference>
<dbReference type="GO" id="GO:0008843">
    <property type="term" value="F:endochitinase activity"/>
    <property type="evidence" value="ECO:0007669"/>
    <property type="project" value="UniProtKB-EC"/>
</dbReference>
<dbReference type="PANTHER" id="PTHR11177:SF392">
    <property type="entry name" value="HAP41P"/>
    <property type="match status" value="1"/>
</dbReference>
<sequence length="369" mass="40820">MGYYPYWVSGTFPPEKIDFTKYDWIDFAFVTLNSTIQLSFEDSSCPDLLRRMVAAAHARGKYVKASIGGWGGSQYFSSAVSTDTNRRLFVQEVIRIIKTYSLDGIDFDWEYPGHEGLPGNQVNSADSSNYLLFLQLLRSSLPRQLKITAATSQTPFTDKNGQPMKDVSAFAQELDWIMIMNYDVWQSSSTPGPNAPLYDGCHNSTQPEASAASAIKQWGQAGFPLKKQVLGVPYYGYVSNSNATRLRTRASSPSARLASDDGADQGSISFRNLVNQGALVANPTSNGRRTFTATNGFYRYWDQCSATPYLQSQASKQVVSYDDPESLRMKGQFVKKMGLLGTNTWEMSGDTAQNDLVIALMDGLSSSYS</sequence>
<keyword evidence="6" id="KW-0624">Polysaccharide degradation</keyword>
<dbReference type="SUPFAM" id="SSF51445">
    <property type="entry name" value="(Trans)glycosidases"/>
    <property type="match status" value="1"/>
</dbReference>
<dbReference type="InterPro" id="IPR001223">
    <property type="entry name" value="Glyco_hydro18_cat"/>
</dbReference>
<evidence type="ECO:0000313" key="11">
    <source>
        <dbReference type="Proteomes" id="UP001176059"/>
    </source>
</evidence>
<feature type="domain" description="GH18" evidence="9">
    <location>
        <begin position="1"/>
        <end position="367"/>
    </location>
</feature>
<accession>A0AA38J385</accession>
<reference evidence="10" key="1">
    <citation type="submission" date="2022-08" db="EMBL/GenBank/DDBJ databases">
        <authorList>
            <consortium name="DOE Joint Genome Institute"/>
            <person name="Min B."/>
            <person name="Sierra-Patev S."/>
            <person name="Naranjo-Ortiz M."/>
            <person name="Looney B."/>
            <person name="Konkel Z."/>
            <person name="Slot J.C."/>
            <person name="Sakamoto Y."/>
            <person name="Steenwyk J.L."/>
            <person name="Rokas A."/>
            <person name="Carro J."/>
            <person name="Camarero S."/>
            <person name="Ferreira P."/>
            <person name="Molpeceres G."/>
            <person name="Ruiz-duenas F.J."/>
            <person name="Serrano A."/>
            <person name="Henrissat B."/>
            <person name="Drula E."/>
            <person name="Hughes K.W."/>
            <person name="Mata J.L."/>
            <person name="Ishikawa N.K."/>
            <person name="Vargas-Isla R."/>
            <person name="Ushijima S."/>
            <person name="Smith C.A."/>
            <person name="Ahrendt S."/>
            <person name="Andreopoulos W."/>
            <person name="He G."/>
            <person name="LaButti K."/>
            <person name="Lipzen A."/>
            <person name="Ng V."/>
            <person name="Riley R."/>
            <person name="Sandor L."/>
            <person name="Barry K."/>
            <person name="Martinez A.T."/>
            <person name="Xiao Y."/>
            <person name="Gibbons J.G."/>
            <person name="Terashima K."/>
            <person name="Hibbett D.S."/>
            <person name="Grigoriev I.V."/>
        </authorList>
    </citation>
    <scope>NUCLEOTIDE SEQUENCE</scope>
    <source>
        <strain evidence="10">ET3784</strain>
    </source>
</reference>
<dbReference type="InterPro" id="IPR029070">
    <property type="entry name" value="Chitinase_insertion_sf"/>
</dbReference>
<dbReference type="Pfam" id="PF00704">
    <property type="entry name" value="Glyco_hydro_18"/>
    <property type="match status" value="1"/>
</dbReference>
<evidence type="ECO:0000313" key="10">
    <source>
        <dbReference type="EMBL" id="KAJ3716324.1"/>
    </source>
</evidence>
<evidence type="ECO:0000259" key="9">
    <source>
        <dbReference type="PROSITE" id="PS51910"/>
    </source>
</evidence>
<keyword evidence="4" id="KW-0119">Carbohydrate metabolism</keyword>
<dbReference type="Proteomes" id="UP001176059">
    <property type="component" value="Unassembled WGS sequence"/>
</dbReference>
<evidence type="ECO:0000256" key="4">
    <source>
        <dbReference type="ARBA" id="ARBA00023277"/>
    </source>
</evidence>
<dbReference type="GO" id="GO:0006032">
    <property type="term" value="P:chitin catabolic process"/>
    <property type="evidence" value="ECO:0007669"/>
    <property type="project" value="UniProtKB-KW"/>
</dbReference>
<keyword evidence="5 7" id="KW-0326">Glycosidase</keyword>
<evidence type="ECO:0000256" key="5">
    <source>
        <dbReference type="ARBA" id="ARBA00023295"/>
    </source>
</evidence>
<dbReference type="GO" id="GO:0008061">
    <property type="term" value="F:chitin binding"/>
    <property type="evidence" value="ECO:0007669"/>
    <property type="project" value="InterPro"/>
</dbReference>
<gene>
    <name evidence="10" type="ORF">DFJ43DRAFT_1006856</name>
</gene>
<comment type="catalytic activity">
    <reaction evidence="1">
        <text>Random endo-hydrolysis of N-acetyl-beta-D-glucosaminide (1-&gt;4)-beta-linkages in chitin and chitodextrins.</text>
        <dbReference type="EC" id="3.2.1.14"/>
    </reaction>
</comment>
<dbReference type="Gene3D" id="3.10.50.10">
    <property type="match status" value="1"/>
</dbReference>
<evidence type="ECO:0000256" key="8">
    <source>
        <dbReference type="RuleBase" id="RU004453"/>
    </source>
</evidence>
<evidence type="ECO:0000256" key="2">
    <source>
        <dbReference type="ARBA" id="ARBA00022801"/>
    </source>
</evidence>
<name>A0AA38J385_9AGAR</name>
<evidence type="ECO:0000256" key="1">
    <source>
        <dbReference type="ARBA" id="ARBA00000822"/>
    </source>
</evidence>
<evidence type="ECO:0000256" key="6">
    <source>
        <dbReference type="ARBA" id="ARBA00023326"/>
    </source>
</evidence>
<dbReference type="InterPro" id="IPR017853">
    <property type="entry name" value="GH"/>
</dbReference>
<protein>
    <submittedName>
        <fullName evidence="10">Glycoside hydrolase family 18 protein</fullName>
    </submittedName>
</protein>
<dbReference type="InterPro" id="IPR050314">
    <property type="entry name" value="Glycosyl_Hydrlase_18"/>
</dbReference>
<dbReference type="InterPro" id="IPR001579">
    <property type="entry name" value="Glyco_hydro_18_chit_AS"/>
</dbReference>
<dbReference type="SMART" id="SM00636">
    <property type="entry name" value="Glyco_18"/>
    <property type="match status" value="1"/>
</dbReference>